<reference evidence="1 2" key="1">
    <citation type="submission" date="2017-09" db="EMBL/GenBank/DDBJ databases">
        <title>Depth-based differentiation of microbial function through sediment-hosted aquifers and enrichment of novel symbionts in the deep terrestrial subsurface.</title>
        <authorList>
            <person name="Probst A.J."/>
            <person name="Ladd B."/>
            <person name="Jarett J.K."/>
            <person name="Geller-Mcgrath D.E."/>
            <person name="Sieber C.M."/>
            <person name="Emerson J.B."/>
            <person name="Anantharaman K."/>
            <person name="Thomas B.C."/>
            <person name="Malmstrom R."/>
            <person name="Stieglmeier M."/>
            <person name="Klingl A."/>
            <person name="Woyke T."/>
            <person name="Ryan C.M."/>
            <person name="Banfield J.F."/>
        </authorList>
    </citation>
    <scope>NUCLEOTIDE SEQUENCE [LARGE SCALE GENOMIC DNA]</scope>
    <source>
        <strain evidence="1">CG11_big_fil_rev_8_21_14_0_20_43_7</strain>
    </source>
</reference>
<evidence type="ECO:0008006" key="3">
    <source>
        <dbReference type="Google" id="ProtNLM"/>
    </source>
</evidence>
<comment type="caution">
    <text evidence="1">The sequence shown here is derived from an EMBL/GenBank/DDBJ whole genome shotgun (WGS) entry which is preliminary data.</text>
</comment>
<dbReference type="EMBL" id="PCWM01000074">
    <property type="protein sequence ID" value="PIR02919.1"/>
    <property type="molecule type" value="Genomic_DNA"/>
</dbReference>
<protein>
    <recommendedName>
        <fullName evidence="3">Creatinase N-terminal domain-containing protein</fullName>
    </recommendedName>
</protein>
<dbReference type="AlphaFoldDB" id="A0A2H0N1Z7"/>
<feature type="non-terminal residue" evidence="1">
    <location>
        <position position="147"/>
    </location>
</feature>
<proteinExistence type="predicted"/>
<accession>A0A2H0N1Z7</accession>
<gene>
    <name evidence="1" type="ORF">COV60_03060</name>
</gene>
<sequence>MIKEKIHNIQTMLREQRIEVLCIGNFGHQIHDDLLYYLLLCNIELCVLFIPQRGKPTLYAIPFEVAQFKKAYQDIIVKPFHKTLHDMLRRYPRTVGYRPSAFPTAQYKKACTVKKKKELIPFIGEEEVMAIKLPEEKKRVQQAGSIT</sequence>
<evidence type="ECO:0000313" key="2">
    <source>
        <dbReference type="Proteomes" id="UP000229782"/>
    </source>
</evidence>
<dbReference type="Proteomes" id="UP000229782">
    <property type="component" value="Unassembled WGS sequence"/>
</dbReference>
<name>A0A2H0N1Z7_9BACT</name>
<evidence type="ECO:0000313" key="1">
    <source>
        <dbReference type="EMBL" id="PIR02919.1"/>
    </source>
</evidence>
<organism evidence="1 2">
    <name type="scientific">Candidatus Magasanikbacteria bacterium CG11_big_fil_rev_8_21_14_0_20_43_7</name>
    <dbReference type="NCBI Taxonomy" id="1974654"/>
    <lineage>
        <taxon>Bacteria</taxon>
        <taxon>Candidatus Magasanikiibacteriota</taxon>
    </lineage>
</organism>